<keyword evidence="4" id="KW-1185">Reference proteome</keyword>
<proteinExistence type="predicted"/>
<dbReference type="GO" id="GO:0004222">
    <property type="term" value="F:metalloendopeptidase activity"/>
    <property type="evidence" value="ECO:0007669"/>
    <property type="project" value="TreeGrafter"/>
</dbReference>
<dbReference type="AlphaFoldDB" id="A0A7G5BU61"/>
<evidence type="ECO:0000256" key="1">
    <source>
        <dbReference type="SAM" id="Coils"/>
    </source>
</evidence>
<dbReference type="KEGG" id="cchl:FPL14_04205"/>
<protein>
    <submittedName>
        <fullName evidence="3">M23 family metallopeptidase</fullName>
    </submittedName>
</protein>
<dbReference type="RefSeq" id="WP_182301844.1">
    <property type="nucleotide sequence ID" value="NZ_CP041969.1"/>
</dbReference>
<reference evidence="3 4" key="1">
    <citation type="submission" date="2019-07" db="EMBL/GenBank/DDBJ databases">
        <authorList>
            <person name="Kim J.K."/>
            <person name="Cheong H.-M."/>
            <person name="Choi Y."/>
            <person name="Hwang K.J."/>
            <person name="Lee S."/>
            <person name="Choi C."/>
        </authorList>
    </citation>
    <scope>NUCLEOTIDE SEQUENCE [LARGE SCALE GENOMIC DNA]</scope>
    <source>
        <strain evidence="3 4">KS 22</strain>
    </source>
</reference>
<dbReference type="InterPro" id="IPR050570">
    <property type="entry name" value="Cell_wall_metabolism_enzyme"/>
</dbReference>
<dbReference type="InterPro" id="IPR016047">
    <property type="entry name" value="M23ase_b-sheet_dom"/>
</dbReference>
<dbReference type="EMBL" id="CP041969">
    <property type="protein sequence ID" value="QMV40495.1"/>
    <property type="molecule type" value="Genomic_DNA"/>
</dbReference>
<gene>
    <name evidence="3" type="ORF">FPL14_04205</name>
</gene>
<dbReference type="Proteomes" id="UP000515679">
    <property type="component" value="Chromosome"/>
</dbReference>
<dbReference type="CDD" id="cd12797">
    <property type="entry name" value="M23_peptidase"/>
    <property type="match status" value="1"/>
</dbReference>
<dbReference type="Gene3D" id="2.70.70.10">
    <property type="entry name" value="Glucose Permease (Domain IIA)"/>
    <property type="match status" value="1"/>
</dbReference>
<dbReference type="PANTHER" id="PTHR21666">
    <property type="entry name" value="PEPTIDASE-RELATED"/>
    <property type="match status" value="1"/>
</dbReference>
<evidence type="ECO:0000313" key="3">
    <source>
        <dbReference type="EMBL" id="QMV40495.1"/>
    </source>
</evidence>
<feature type="domain" description="M23ase beta-sheet core" evidence="2">
    <location>
        <begin position="215"/>
        <end position="310"/>
    </location>
</feature>
<dbReference type="Pfam" id="PF01551">
    <property type="entry name" value="Peptidase_M23"/>
    <property type="match status" value="1"/>
</dbReference>
<accession>A0A7G5BU61</accession>
<keyword evidence="1" id="KW-0175">Coiled coil</keyword>
<organism evidence="3 4">
    <name type="scientific">Cohnella cholangitidis</name>
    <dbReference type="NCBI Taxonomy" id="2598458"/>
    <lineage>
        <taxon>Bacteria</taxon>
        <taxon>Bacillati</taxon>
        <taxon>Bacillota</taxon>
        <taxon>Bacilli</taxon>
        <taxon>Bacillales</taxon>
        <taxon>Paenibacillaceae</taxon>
        <taxon>Cohnella</taxon>
    </lineage>
</organism>
<evidence type="ECO:0000313" key="4">
    <source>
        <dbReference type="Proteomes" id="UP000515679"/>
    </source>
</evidence>
<dbReference type="PANTHER" id="PTHR21666:SF270">
    <property type="entry name" value="MUREIN HYDROLASE ACTIVATOR ENVC"/>
    <property type="match status" value="1"/>
</dbReference>
<sequence>MFRAILILFMLLFIGGTIAHAEKASVLLKKYGISIDDPVIENAKLILVEDDYSTALFAVNSNEMLSVAYGLHGRNYETKLAAFDLDLYNIDDELRQTELLMDRSKEQSVSYVLELDAKYRTLLAKQDSIRNAREALAEQTQPTKIVTSENIEQDKLRMEQLGKQVETQRKRYEKSLDNPDLGYIENFKSPLEIPIRVTSPYGIRLDPITRDAMTFHKGMDIAAPEGTYVLAAFNGVVEAASENESIGHYVIVNHGRGIMTLYGHLSESLVEKGQRVKQYDVIAKSGGTGSRSTGPHLHFGVYINGSAVDPGVFIANGEGVSE</sequence>
<feature type="coiled-coil region" evidence="1">
    <location>
        <begin position="151"/>
        <end position="178"/>
    </location>
</feature>
<name>A0A7G5BU61_9BACL</name>
<dbReference type="SUPFAM" id="SSF51261">
    <property type="entry name" value="Duplicated hybrid motif"/>
    <property type="match status" value="1"/>
</dbReference>
<evidence type="ECO:0000259" key="2">
    <source>
        <dbReference type="Pfam" id="PF01551"/>
    </source>
</evidence>
<dbReference type="InterPro" id="IPR011055">
    <property type="entry name" value="Dup_hybrid_motif"/>
</dbReference>